<reference evidence="3 4" key="1">
    <citation type="submission" date="2016-12" db="EMBL/GenBank/DDBJ databases">
        <title>The new phylogeny of genus Mycobacterium.</title>
        <authorList>
            <person name="Tortoli E."/>
            <person name="Trovato A."/>
            <person name="Cirillo D.M."/>
        </authorList>
    </citation>
    <scope>NUCLEOTIDE SEQUENCE [LARGE SCALE GENOMIC DNA]</scope>
    <source>
        <strain evidence="3 4">DSM 45069</strain>
    </source>
</reference>
<accession>A0A1W9Z6W0</accession>
<dbReference type="InterPro" id="IPR008912">
    <property type="entry name" value="Uncharacterised_CoxE"/>
</dbReference>
<protein>
    <recommendedName>
        <fullName evidence="2">VWFA domain-containing protein</fullName>
    </recommendedName>
</protein>
<evidence type="ECO:0000313" key="3">
    <source>
        <dbReference type="EMBL" id="ORA08141.1"/>
    </source>
</evidence>
<comment type="caution">
    <text evidence="3">The sequence shown here is derived from an EMBL/GenBank/DDBJ whole genome shotgun (WGS) entry which is preliminary data.</text>
</comment>
<dbReference type="InterPro" id="IPR002035">
    <property type="entry name" value="VWF_A"/>
</dbReference>
<feature type="region of interest" description="Disordered" evidence="1">
    <location>
        <begin position="180"/>
        <end position="201"/>
    </location>
</feature>
<name>A0A1W9Z6W0_MYCAI</name>
<feature type="domain" description="VWFA" evidence="2">
    <location>
        <begin position="328"/>
        <end position="516"/>
    </location>
</feature>
<dbReference type="PANTHER" id="PTHR41248">
    <property type="entry name" value="NORD PROTEIN"/>
    <property type="match status" value="1"/>
</dbReference>
<dbReference type="PROSITE" id="PS50234">
    <property type="entry name" value="VWFA"/>
    <property type="match status" value="1"/>
</dbReference>
<gene>
    <name evidence="3" type="ORF">BST14_24950</name>
</gene>
<evidence type="ECO:0000259" key="2">
    <source>
        <dbReference type="PROSITE" id="PS50234"/>
    </source>
</evidence>
<evidence type="ECO:0000313" key="4">
    <source>
        <dbReference type="Proteomes" id="UP000192707"/>
    </source>
</evidence>
<dbReference type="SUPFAM" id="SSF53300">
    <property type="entry name" value="vWA-like"/>
    <property type="match status" value="1"/>
</dbReference>
<dbReference type="SMART" id="SM00327">
    <property type="entry name" value="VWA"/>
    <property type="match status" value="1"/>
</dbReference>
<evidence type="ECO:0000256" key="1">
    <source>
        <dbReference type="SAM" id="MobiDB-lite"/>
    </source>
</evidence>
<dbReference type="Pfam" id="PF05762">
    <property type="entry name" value="VWA_CoxE"/>
    <property type="match status" value="1"/>
</dbReference>
<dbReference type="AlphaFoldDB" id="A0A1W9Z6W0"/>
<dbReference type="Proteomes" id="UP000192707">
    <property type="component" value="Unassembled WGS sequence"/>
</dbReference>
<dbReference type="Gene3D" id="3.40.50.410">
    <property type="entry name" value="von Willebrand factor, type A domain"/>
    <property type="match status" value="1"/>
</dbReference>
<dbReference type="EMBL" id="MVHG01000104">
    <property type="protein sequence ID" value="ORA08141.1"/>
    <property type="molecule type" value="Genomic_DNA"/>
</dbReference>
<dbReference type="InterPro" id="IPR051928">
    <property type="entry name" value="NorD/CobT"/>
</dbReference>
<organism evidence="3 4">
    <name type="scientific">Mycobacterium arosiense ATCC BAA-1401 = DSM 45069</name>
    <dbReference type="NCBI Taxonomy" id="1265311"/>
    <lineage>
        <taxon>Bacteria</taxon>
        <taxon>Bacillati</taxon>
        <taxon>Actinomycetota</taxon>
        <taxon>Actinomycetes</taxon>
        <taxon>Mycobacteriales</taxon>
        <taxon>Mycobacteriaceae</taxon>
        <taxon>Mycobacterium</taxon>
        <taxon>Mycobacterium avium complex (MAC)</taxon>
    </lineage>
</organism>
<keyword evidence="4" id="KW-1185">Reference proteome</keyword>
<proteinExistence type="predicted"/>
<dbReference type="PANTHER" id="PTHR41248:SF1">
    <property type="entry name" value="NORD PROTEIN"/>
    <property type="match status" value="1"/>
</dbReference>
<dbReference type="InterPro" id="IPR036465">
    <property type="entry name" value="vWFA_dom_sf"/>
</dbReference>
<sequence length="540" mass="57888">MTIACTSGPAWTDGRTIYACPNADTARQIVAQAALIAAGSLRPDVIRALIGRAQLSRRYLSLEGRRALEALGDLRPAWASDGVDLDGAAAALDSPSAAMRVARSRARVAAPPDWFGVVKPARLIGRANVSLAAATPQPVVDLRAEDEEAADEDSERSLASKMSNFLGDNPIARALRKQLGMTAASSDPSAGGEPGSWTRTLGRLTRGGVTVAMPGDADEAAPALDGPRVNLYPEWDGHRRCYRPAWCRVIEDVARPQELSSTQRSARHDTLRRMLAPLGLGLRRQRRQFGGQDFDIDSVIDARVAMVVGNTPPEAVYVDNLRRRRELGVLVLLDASGSANEVDPAGDQLHRRQQDAAAALIDTLSILGDRVSGYAFRSRGREVIFTRIKGFDEPFESLQLARLDAVQPDGFTRLGAAIRHAATLVATDRAMLHRLLIIISDGFAYDAGYEGSYAEADACRAVAEARARGIGCVCINLASNTDSGTLDRVFGPAAHATADDIDVLAPAMSYLIVEALKVTGRRRAARGGSRIIHEHPEVVA</sequence>